<feature type="compositionally biased region" description="Low complexity" evidence="1">
    <location>
        <begin position="412"/>
        <end position="425"/>
    </location>
</feature>
<feature type="region of interest" description="Disordered" evidence="1">
    <location>
        <begin position="530"/>
        <end position="556"/>
    </location>
</feature>
<dbReference type="InterPro" id="IPR052920">
    <property type="entry name" value="DNA-binding_regulatory"/>
</dbReference>
<feature type="compositionally biased region" description="Polar residues" evidence="1">
    <location>
        <begin position="384"/>
        <end position="393"/>
    </location>
</feature>
<dbReference type="GO" id="GO:0016787">
    <property type="term" value="F:hydrolase activity"/>
    <property type="evidence" value="ECO:0007669"/>
    <property type="project" value="UniProtKB-KW"/>
</dbReference>
<feature type="compositionally biased region" description="Pro residues" evidence="1">
    <location>
        <begin position="319"/>
        <end position="328"/>
    </location>
</feature>
<feature type="region of interest" description="Disordered" evidence="1">
    <location>
        <begin position="461"/>
        <end position="480"/>
    </location>
</feature>
<proteinExistence type="predicted"/>
<organism evidence="3 4">
    <name type="scientific">Dunaliella salina</name>
    <name type="common">Green alga</name>
    <name type="synonym">Protococcus salinus</name>
    <dbReference type="NCBI Taxonomy" id="3046"/>
    <lineage>
        <taxon>Eukaryota</taxon>
        <taxon>Viridiplantae</taxon>
        <taxon>Chlorophyta</taxon>
        <taxon>core chlorophytes</taxon>
        <taxon>Chlorophyceae</taxon>
        <taxon>CS clade</taxon>
        <taxon>Chlamydomonadales</taxon>
        <taxon>Dunaliellaceae</taxon>
        <taxon>Dunaliella</taxon>
    </lineage>
</organism>
<keyword evidence="4" id="KW-1185">Reference proteome</keyword>
<keyword evidence="3" id="KW-0378">Hydrolase</keyword>
<dbReference type="Proteomes" id="UP000815325">
    <property type="component" value="Unassembled WGS sequence"/>
</dbReference>
<evidence type="ECO:0000256" key="1">
    <source>
        <dbReference type="SAM" id="MobiDB-lite"/>
    </source>
</evidence>
<dbReference type="PANTHER" id="PTHR43358">
    <property type="entry name" value="ALPHA/BETA-HYDROLASE"/>
    <property type="match status" value="1"/>
</dbReference>
<dbReference type="Gene3D" id="3.40.50.1820">
    <property type="entry name" value="alpha/beta hydrolase"/>
    <property type="match status" value="1"/>
</dbReference>
<feature type="region of interest" description="Disordered" evidence="1">
    <location>
        <begin position="370"/>
        <end position="443"/>
    </location>
</feature>
<evidence type="ECO:0000313" key="3">
    <source>
        <dbReference type="EMBL" id="KAF5832482.1"/>
    </source>
</evidence>
<dbReference type="SUPFAM" id="SSF53474">
    <property type="entry name" value="alpha/beta-Hydrolases"/>
    <property type="match status" value="1"/>
</dbReference>
<comment type="caution">
    <text evidence="3">The sequence shown here is derived from an EMBL/GenBank/DDBJ whole genome shotgun (WGS) entry which is preliminary data.</text>
</comment>
<evidence type="ECO:0000313" key="4">
    <source>
        <dbReference type="Proteomes" id="UP000815325"/>
    </source>
</evidence>
<feature type="compositionally biased region" description="Polar residues" evidence="1">
    <location>
        <begin position="272"/>
        <end position="298"/>
    </location>
</feature>
<dbReference type="InterPro" id="IPR029058">
    <property type="entry name" value="AB_hydrolase_fold"/>
</dbReference>
<sequence length="600" mass="63399">MQTNSRGAKLQCSHFVPDGVVGVDGRLPCVVYLHCNSGSRRDAEEALCVLIPLGVSVFTLDFEGSGLSDGKYVTLGAREVDDLETAVEHLRATNKVSTLGLWGRSMGAVTALLYGQRNPCIAGMVLDSPFSRLTDLMLEIVADQKLPIPKPLMKVSPIDHVPCSFIPALFGHAKSDSFVRINHSELLHAAYAGDKNFIKFEGDHNSRRSDFFYNSVACFFHNTLQLDRMLVGGNPLDKELRRLFSRGEQRSSSPNPAAVSAARIQGHHVRRSSSSNSLADIQSPTSTRTSAGNMNGLHQQQQHPRPPRPPEVPVSPTVPQKPPIPPASPFKASQQQQHQQQQKQQQHQLLQQQQQQQQLQEQQQQQQQQQQPQQRKQEPAVASITCTPRSTVVTVPGMPSKQLLDGGPRPPSASALAPRRASVPPTAYSGQSGVSDSRTAANATSSSSPAAAAAAAAGGVGGAARAGTAPGAAAGVGPSGGAVKDATDLLWEAPGSTAATTPNKPPARWQAGTAEPKGCSLKQQLASSGFNRTSAVGEPAAEQAGGPLVSASSSDEDVAAATAAALSEQENEAKQAVEAAAAAEEEEMLRVAMARSLQIK</sequence>
<dbReference type="EMBL" id="MU069869">
    <property type="protein sequence ID" value="KAF5832482.1"/>
    <property type="molecule type" value="Genomic_DNA"/>
</dbReference>
<evidence type="ECO:0000259" key="2">
    <source>
        <dbReference type="Pfam" id="PF12146"/>
    </source>
</evidence>
<dbReference type="InterPro" id="IPR022742">
    <property type="entry name" value="Hydrolase_4"/>
</dbReference>
<protein>
    <submittedName>
        <fullName evidence="3">Alpha/Beta hydrolase protein</fullName>
    </submittedName>
</protein>
<dbReference type="Pfam" id="PF12146">
    <property type="entry name" value="Hydrolase_4"/>
    <property type="match status" value="1"/>
</dbReference>
<feature type="region of interest" description="Disordered" evidence="1">
    <location>
        <begin position="495"/>
        <end position="514"/>
    </location>
</feature>
<feature type="region of interest" description="Disordered" evidence="1">
    <location>
        <begin position="246"/>
        <end position="348"/>
    </location>
</feature>
<dbReference type="PANTHER" id="PTHR43358:SF4">
    <property type="entry name" value="ALPHA_BETA HYDROLASE FOLD-1 DOMAIN-CONTAINING PROTEIN"/>
    <property type="match status" value="1"/>
</dbReference>
<gene>
    <name evidence="3" type="ORF">DUNSADRAFT_11604</name>
</gene>
<feature type="compositionally biased region" description="Low complexity" evidence="1">
    <location>
        <begin position="465"/>
        <end position="476"/>
    </location>
</feature>
<reference evidence="3" key="1">
    <citation type="submission" date="2017-08" db="EMBL/GenBank/DDBJ databases">
        <authorList>
            <person name="Polle J.E."/>
            <person name="Barry K."/>
            <person name="Cushman J."/>
            <person name="Schmutz J."/>
            <person name="Tran D."/>
            <person name="Hathwaick L.T."/>
            <person name="Yim W.C."/>
            <person name="Jenkins J."/>
            <person name="Mckie-Krisberg Z.M."/>
            <person name="Prochnik S."/>
            <person name="Lindquist E."/>
            <person name="Dockter R.B."/>
            <person name="Adam C."/>
            <person name="Molina H."/>
            <person name="Bunkerborg J."/>
            <person name="Jin E."/>
            <person name="Buchheim M."/>
            <person name="Magnuson J."/>
        </authorList>
    </citation>
    <scope>NUCLEOTIDE SEQUENCE</scope>
    <source>
        <strain evidence="3">CCAP 19/18</strain>
    </source>
</reference>
<accession>A0ABQ7GD00</accession>
<feature type="compositionally biased region" description="Low complexity" evidence="1">
    <location>
        <begin position="334"/>
        <end position="348"/>
    </location>
</feature>
<name>A0ABQ7GD00_DUNSA</name>
<feature type="domain" description="Serine aminopeptidase S33" evidence="2">
    <location>
        <begin position="53"/>
        <end position="137"/>
    </location>
</feature>
<feature type="compositionally biased region" description="Low complexity" evidence="1">
    <location>
        <begin position="251"/>
        <end position="262"/>
    </location>
</feature>